<sequence>MSFYLLVDFGSTYTKISLIDIDNGRLFERVNAHTSISVGVDKGFEEALKKLDEKVNLDKIEIKEVLACSSAYGGLKMIGIGITPEYTTEAAKRALVGAGARLIKAYTYYLNDEDVEEIKNLNPDIILLTGGADGGNKDYIIKNAEKLKNLEDISLVIAGNSSAREEIEEVLKDGKTKYIFAENLMPDVNRFTPEDAKEKIRKIFMEKITHAKGMDKIDMIKDRVLMPTPTAVLKAAELMALGTEKYEGFGDLIVVDIGGATTDIHSVSDPHKEEKNILEGLRESFLKRTVEGDMGMRYSALSAYENYKEGFLFCEYTEEEIIEKCKKRQENPEIIFEDEDELKFDTIIGENCVRVSINRHAGSLRTGYLDGHYVDYQDGKDLRFVKKVIGTGGVIINNKNPKNILEKIKFREKNKLVPENPSYFSDEKYILSHIGLLSTIDRHLAFKVLSENLKPLA</sequence>
<organism evidence="1 2">
    <name type="scientific">Peptoniphilus harei</name>
    <dbReference type="NCBI Taxonomy" id="54005"/>
    <lineage>
        <taxon>Bacteria</taxon>
        <taxon>Bacillati</taxon>
        <taxon>Bacillota</taxon>
        <taxon>Tissierellia</taxon>
        <taxon>Tissierellales</taxon>
        <taxon>Peptoniphilaceae</taxon>
        <taxon>Peptoniphilus</taxon>
    </lineage>
</organism>
<dbReference type="EMBL" id="JAGZZP010000003">
    <property type="protein sequence ID" value="MBS6534691.1"/>
    <property type="molecule type" value="Genomic_DNA"/>
</dbReference>
<dbReference type="NCBIfam" id="TIGR01319">
    <property type="entry name" value="glmL_fam"/>
    <property type="match status" value="1"/>
</dbReference>
<dbReference type="InterPro" id="IPR006230">
    <property type="entry name" value="MutL"/>
</dbReference>
<comment type="caution">
    <text evidence="1">The sequence shown here is derived from an EMBL/GenBank/DDBJ whole genome shotgun (WGS) entry which is preliminary data.</text>
</comment>
<dbReference type="PIRSF" id="PIRSF004729">
    <property type="entry name" value="MutL"/>
    <property type="match status" value="1"/>
</dbReference>
<protein>
    <submittedName>
        <fullName evidence="1">Glutamate mutase L</fullName>
    </submittedName>
</protein>
<evidence type="ECO:0000313" key="2">
    <source>
        <dbReference type="Proteomes" id="UP000748991"/>
    </source>
</evidence>
<proteinExistence type="predicted"/>
<dbReference type="AlphaFoldDB" id="A0A943XVP2"/>
<gene>
    <name evidence="1" type="ORF">KH327_02555</name>
</gene>
<evidence type="ECO:0000313" key="1">
    <source>
        <dbReference type="EMBL" id="MBS6534691.1"/>
    </source>
</evidence>
<dbReference type="Pfam" id="PF13941">
    <property type="entry name" value="MutL"/>
    <property type="match status" value="1"/>
</dbReference>
<name>A0A943XVP2_9FIRM</name>
<dbReference type="NCBIfam" id="NF040745">
    <property type="entry name" value="accessory_GlmL"/>
    <property type="match status" value="1"/>
</dbReference>
<reference evidence="1" key="1">
    <citation type="submission" date="2021-02" db="EMBL/GenBank/DDBJ databases">
        <title>Infant gut strain persistence is associated with maternal origin, phylogeny, and functional potential including surface adhesion and iron acquisition.</title>
        <authorList>
            <person name="Lou Y.C."/>
        </authorList>
    </citation>
    <scope>NUCLEOTIDE SEQUENCE</scope>
    <source>
        <strain evidence="1">L3_060_052G1_dasL3_060_052G1_concoct_1</strain>
    </source>
</reference>
<accession>A0A943XVP2</accession>
<dbReference type="RefSeq" id="WP_278637109.1">
    <property type="nucleotide sequence ID" value="NZ_JAGZZP010000003.1"/>
</dbReference>
<dbReference type="Proteomes" id="UP000748991">
    <property type="component" value="Unassembled WGS sequence"/>
</dbReference>